<organism evidence="10 11">
    <name type="scientific">Microbacterium invictum</name>
    <dbReference type="NCBI Taxonomy" id="515415"/>
    <lineage>
        <taxon>Bacteria</taxon>
        <taxon>Bacillati</taxon>
        <taxon>Actinomycetota</taxon>
        <taxon>Actinomycetes</taxon>
        <taxon>Micrococcales</taxon>
        <taxon>Microbacteriaceae</taxon>
        <taxon>Microbacterium</taxon>
    </lineage>
</organism>
<dbReference type="PANTHER" id="PTHR40277:SF1">
    <property type="entry name" value="BLL5419 PROTEIN"/>
    <property type="match status" value="1"/>
</dbReference>
<dbReference type="InterPro" id="IPR048254">
    <property type="entry name" value="CDP_ALCOHOL_P_TRANSF_CS"/>
</dbReference>
<feature type="transmembrane region" description="Helical" evidence="9">
    <location>
        <begin position="225"/>
        <end position="244"/>
    </location>
</feature>
<comment type="similarity">
    <text evidence="7">Belongs to the CDP-alcohol phosphatidyltransferase class-I family.</text>
</comment>
<keyword evidence="2" id="KW-1003">Cell membrane</keyword>
<dbReference type="PROSITE" id="PS00379">
    <property type="entry name" value="CDP_ALCOHOL_P_TRANSF"/>
    <property type="match status" value="1"/>
</dbReference>
<dbReference type="InterPro" id="IPR022791">
    <property type="entry name" value="L-PG_synthase/AglD"/>
</dbReference>
<evidence type="ECO:0000313" key="11">
    <source>
        <dbReference type="Proteomes" id="UP001324533"/>
    </source>
</evidence>
<dbReference type="RefSeq" id="WP_322409807.1">
    <property type="nucleotide sequence ID" value="NZ_CP139779.1"/>
</dbReference>
<evidence type="ECO:0000313" key="10">
    <source>
        <dbReference type="EMBL" id="WQB69685.1"/>
    </source>
</evidence>
<dbReference type="InterPro" id="IPR000462">
    <property type="entry name" value="CDP-OH_P_trans"/>
</dbReference>
<evidence type="ECO:0000256" key="9">
    <source>
        <dbReference type="SAM" id="Phobius"/>
    </source>
</evidence>
<feature type="region of interest" description="Disordered" evidence="8">
    <location>
        <begin position="1"/>
        <end position="25"/>
    </location>
</feature>
<evidence type="ECO:0000256" key="1">
    <source>
        <dbReference type="ARBA" id="ARBA00004651"/>
    </source>
</evidence>
<feature type="transmembrane region" description="Helical" evidence="9">
    <location>
        <begin position="487"/>
        <end position="508"/>
    </location>
</feature>
<evidence type="ECO:0000256" key="8">
    <source>
        <dbReference type="SAM" id="MobiDB-lite"/>
    </source>
</evidence>
<evidence type="ECO:0000256" key="3">
    <source>
        <dbReference type="ARBA" id="ARBA00022679"/>
    </source>
</evidence>
<feature type="transmembrane region" description="Helical" evidence="9">
    <location>
        <begin position="380"/>
        <end position="400"/>
    </location>
</feature>
<comment type="subcellular location">
    <subcellularLocation>
        <location evidence="1">Cell membrane</location>
        <topology evidence="1">Multi-pass membrane protein</topology>
    </subcellularLocation>
</comment>
<feature type="transmembrane region" description="Helical" evidence="9">
    <location>
        <begin position="203"/>
        <end position="219"/>
    </location>
</feature>
<dbReference type="PANTHER" id="PTHR40277">
    <property type="entry name" value="BLL5419 PROTEIN"/>
    <property type="match status" value="1"/>
</dbReference>
<keyword evidence="4 9" id="KW-0812">Transmembrane</keyword>
<dbReference type="Pfam" id="PF01066">
    <property type="entry name" value="CDP-OH_P_transf"/>
    <property type="match status" value="1"/>
</dbReference>
<reference evidence="10 11" key="1">
    <citation type="submission" date="2023-06" db="EMBL/GenBank/DDBJ databases">
        <title>Rock-solubilizing bacteria, Microbacterium invictum, promotes re-establishment of vegetation in rocky wasteland by accelerating rock bio-weathering and reshaping soil bacterial community.</title>
        <authorList>
            <person name="Liu C."/>
        </authorList>
    </citation>
    <scope>NUCLEOTIDE SEQUENCE [LARGE SCALE GENOMIC DNA]</scope>
    <source>
        <strain evidence="10 11">X-18</strain>
    </source>
</reference>
<feature type="transmembrane region" description="Helical" evidence="9">
    <location>
        <begin position="449"/>
        <end position="481"/>
    </location>
</feature>
<feature type="transmembrane region" description="Helical" evidence="9">
    <location>
        <begin position="515"/>
        <end position="532"/>
    </location>
</feature>
<gene>
    <name evidence="10" type="ORF">T9R20_13405</name>
</gene>
<protein>
    <submittedName>
        <fullName evidence="10">Lysylphosphatidylglycerol synthase domain-containing protein</fullName>
    </submittedName>
</protein>
<feature type="transmembrane region" description="Helical" evidence="9">
    <location>
        <begin position="406"/>
        <end position="428"/>
    </location>
</feature>
<feature type="transmembrane region" description="Helical" evidence="9">
    <location>
        <begin position="538"/>
        <end position="555"/>
    </location>
</feature>
<feature type="transmembrane region" description="Helical" evidence="9">
    <location>
        <begin position="265"/>
        <end position="282"/>
    </location>
</feature>
<proteinExistence type="inferred from homology"/>
<dbReference type="Pfam" id="PF03706">
    <property type="entry name" value="LPG_synthase_TM"/>
    <property type="match status" value="1"/>
</dbReference>
<feature type="transmembrane region" description="Helical" evidence="9">
    <location>
        <begin position="56"/>
        <end position="75"/>
    </location>
</feature>
<feature type="transmembrane region" description="Helical" evidence="9">
    <location>
        <begin position="32"/>
        <end position="50"/>
    </location>
</feature>
<keyword evidence="5 9" id="KW-1133">Transmembrane helix</keyword>
<feature type="transmembrane region" description="Helical" evidence="9">
    <location>
        <begin position="294"/>
        <end position="312"/>
    </location>
</feature>
<sequence length="564" mass="57288">MTVARESAATGAPHTTAGRPDTAENRPAVTRFTPLTFICVGVALASGLALGLPLPAVLAAASALVLALVGAAVALARHHPYARLGGANVVTLIRLTVVAFLLAVLFAGGGHPVAVIAVSIVALSLDGVDGYLARRQGLSSRFGAGFDMEVDSAFALVLALLAGLGPAGPLAIVLGLPRYLFGAAALAYPWLNGSTAPRYSRKVICVLQLIALIALQLPVLPAPAAIAIVIVTAGLLAWSFGVDIRELRQNADASARPALIRLGQALLTVLILAIVWQVAGGAEALDILLTANPWWLLAAVVLLVTHTVLSALRWRVTAAPLGIDLTGAHAIREYFLAQLVNTTLPGGVVGDAARAARTRHQASLSRSVGAVVVERGVGQVALLTVFAVAFVATLLAPGGIDWPAPLGAGISAALLALTAAALVLLLRLRFAPPAPESRLGRVVEGTRRSLAAPGVLPAQLLLSGGATVCILAAFACCAAAVGAPLPLGAVFAVVPLVLFAMVLPISVGGWGVREGAAVALLPLAALTTAQAFATSAAFGLMALVASLPGLALVWTRRRTLETTP</sequence>
<evidence type="ECO:0000256" key="4">
    <source>
        <dbReference type="ARBA" id="ARBA00022692"/>
    </source>
</evidence>
<keyword evidence="6 9" id="KW-0472">Membrane</keyword>
<evidence type="ECO:0000256" key="5">
    <source>
        <dbReference type="ARBA" id="ARBA00022989"/>
    </source>
</evidence>
<keyword evidence="11" id="KW-1185">Reference proteome</keyword>
<dbReference type="InterPro" id="IPR043130">
    <property type="entry name" value="CDP-OH_PTrfase_TM_dom"/>
</dbReference>
<accession>A0ABZ0V7U1</accession>
<evidence type="ECO:0000256" key="7">
    <source>
        <dbReference type="RuleBase" id="RU003750"/>
    </source>
</evidence>
<evidence type="ECO:0000256" key="6">
    <source>
        <dbReference type="ARBA" id="ARBA00023136"/>
    </source>
</evidence>
<dbReference type="Proteomes" id="UP001324533">
    <property type="component" value="Chromosome"/>
</dbReference>
<dbReference type="EMBL" id="CP139779">
    <property type="protein sequence ID" value="WQB69685.1"/>
    <property type="molecule type" value="Genomic_DNA"/>
</dbReference>
<evidence type="ECO:0000256" key="2">
    <source>
        <dbReference type="ARBA" id="ARBA00022475"/>
    </source>
</evidence>
<name>A0ABZ0V7U1_9MICO</name>
<dbReference type="Gene3D" id="1.20.120.1760">
    <property type="match status" value="1"/>
</dbReference>
<keyword evidence="3 7" id="KW-0808">Transferase</keyword>